<dbReference type="EnsemblFungi" id="MAPG_05313T0">
    <property type="protein sequence ID" value="MAPG_05313T0"/>
    <property type="gene ID" value="MAPG_05313"/>
</dbReference>
<evidence type="ECO:0000313" key="3">
    <source>
        <dbReference type="Proteomes" id="UP000011715"/>
    </source>
</evidence>
<keyword evidence="3" id="KW-1185">Reference proteome</keyword>
<dbReference type="AlphaFoldDB" id="A0A0C4DZ25"/>
<dbReference type="VEuPathDB" id="FungiDB:MAPG_05313"/>
<reference evidence="1" key="2">
    <citation type="submission" date="2010-05" db="EMBL/GenBank/DDBJ databases">
        <title>The Genome Sequence of Magnaporthe poae strain ATCC 64411.</title>
        <authorList>
            <consortium name="The Broad Institute Genome Sequencing Platform"/>
            <consortium name="Broad Institute Genome Sequencing Center for Infectious Disease"/>
            <person name="Ma L.-J."/>
            <person name="Dead R."/>
            <person name="Young S."/>
            <person name="Zeng Q."/>
            <person name="Koehrsen M."/>
            <person name="Alvarado L."/>
            <person name="Berlin A."/>
            <person name="Chapman S.B."/>
            <person name="Chen Z."/>
            <person name="Freedman E."/>
            <person name="Gellesch M."/>
            <person name="Goldberg J."/>
            <person name="Griggs A."/>
            <person name="Gujja S."/>
            <person name="Heilman E.R."/>
            <person name="Heiman D."/>
            <person name="Hepburn T."/>
            <person name="Howarth C."/>
            <person name="Jen D."/>
            <person name="Larson L."/>
            <person name="Mehta T."/>
            <person name="Neiman D."/>
            <person name="Pearson M."/>
            <person name="Roberts A."/>
            <person name="Saif S."/>
            <person name="Shea T."/>
            <person name="Shenoy N."/>
            <person name="Sisk P."/>
            <person name="Stolte C."/>
            <person name="Sykes S."/>
            <person name="Walk T."/>
            <person name="White J."/>
            <person name="Yandava C."/>
            <person name="Haas B."/>
            <person name="Nusbaum C."/>
            <person name="Birren B."/>
        </authorList>
    </citation>
    <scope>NUCLEOTIDE SEQUENCE</scope>
    <source>
        <strain evidence="1">ATCC 64411</strain>
    </source>
</reference>
<name>A0A0C4DZ25_MAGP6</name>
<dbReference type="EMBL" id="ADBL01001256">
    <property type="status" value="NOT_ANNOTATED_CDS"/>
    <property type="molecule type" value="Genomic_DNA"/>
</dbReference>
<reference evidence="1" key="3">
    <citation type="submission" date="2011-03" db="EMBL/GenBank/DDBJ databases">
        <title>Annotation of Magnaporthe poae ATCC 64411.</title>
        <authorList>
            <person name="Ma L.-J."/>
            <person name="Dead R."/>
            <person name="Young S.K."/>
            <person name="Zeng Q."/>
            <person name="Gargeya S."/>
            <person name="Fitzgerald M."/>
            <person name="Haas B."/>
            <person name="Abouelleil A."/>
            <person name="Alvarado L."/>
            <person name="Arachchi H.M."/>
            <person name="Berlin A."/>
            <person name="Brown A."/>
            <person name="Chapman S.B."/>
            <person name="Chen Z."/>
            <person name="Dunbar C."/>
            <person name="Freedman E."/>
            <person name="Gearin G."/>
            <person name="Gellesch M."/>
            <person name="Goldberg J."/>
            <person name="Griggs A."/>
            <person name="Gujja S."/>
            <person name="Heiman D."/>
            <person name="Howarth C."/>
            <person name="Larson L."/>
            <person name="Lui A."/>
            <person name="MacDonald P.J.P."/>
            <person name="Mehta T."/>
            <person name="Montmayeur A."/>
            <person name="Murphy C."/>
            <person name="Neiman D."/>
            <person name="Pearson M."/>
            <person name="Priest M."/>
            <person name="Roberts A."/>
            <person name="Saif S."/>
            <person name="Shea T."/>
            <person name="Shenoy N."/>
            <person name="Sisk P."/>
            <person name="Stolte C."/>
            <person name="Sykes S."/>
            <person name="Yandava C."/>
            <person name="Wortman J."/>
            <person name="Nusbaum C."/>
            <person name="Birren B."/>
        </authorList>
    </citation>
    <scope>NUCLEOTIDE SEQUENCE</scope>
    <source>
        <strain evidence="1">ATCC 64411</strain>
    </source>
</reference>
<reference evidence="2" key="5">
    <citation type="submission" date="2015-06" db="UniProtKB">
        <authorList>
            <consortium name="EnsemblFungi"/>
        </authorList>
    </citation>
    <scope>IDENTIFICATION</scope>
    <source>
        <strain evidence="2">ATCC 64411</strain>
    </source>
</reference>
<reference evidence="2" key="4">
    <citation type="journal article" date="2015" name="G3 (Bethesda)">
        <title>Genome sequences of three phytopathogenic species of the Magnaporthaceae family of fungi.</title>
        <authorList>
            <person name="Okagaki L.H."/>
            <person name="Nunes C.C."/>
            <person name="Sailsbery J."/>
            <person name="Clay B."/>
            <person name="Brown D."/>
            <person name="John T."/>
            <person name="Oh Y."/>
            <person name="Young N."/>
            <person name="Fitzgerald M."/>
            <person name="Haas B.J."/>
            <person name="Zeng Q."/>
            <person name="Young S."/>
            <person name="Adiconis X."/>
            <person name="Fan L."/>
            <person name="Levin J.Z."/>
            <person name="Mitchell T.K."/>
            <person name="Okubara P.A."/>
            <person name="Farman M.L."/>
            <person name="Kohn L.M."/>
            <person name="Birren B."/>
            <person name="Ma L.-J."/>
            <person name="Dean R.A."/>
        </authorList>
    </citation>
    <scope>NUCLEOTIDE SEQUENCE</scope>
    <source>
        <strain evidence="2">ATCC 64411 / 73-15</strain>
    </source>
</reference>
<reference evidence="3" key="1">
    <citation type="submission" date="2010-05" db="EMBL/GenBank/DDBJ databases">
        <title>The genome sequence of Magnaporthe poae strain ATCC 64411.</title>
        <authorList>
            <person name="Ma L.-J."/>
            <person name="Dead R."/>
            <person name="Young S."/>
            <person name="Zeng Q."/>
            <person name="Koehrsen M."/>
            <person name="Alvarado L."/>
            <person name="Berlin A."/>
            <person name="Chapman S.B."/>
            <person name="Chen Z."/>
            <person name="Freedman E."/>
            <person name="Gellesch M."/>
            <person name="Goldberg J."/>
            <person name="Griggs A."/>
            <person name="Gujja S."/>
            <person name="Heilman E.R."/>
            <person name="Heiman D."/>
            <person name="Hepburn T."/>
            <person name="Howarth C."/>
            <person name="Jen D."/>
            <person name="Larson L."/>
            <person name="Mehta T."/>
            <person name="Neiman D."/>
            <person name="Pearson M."/>
            <person name="Roberts A."/>
            <person name="Saif S."/>
            <person name="Shea T."/>
            <person name="Shenoy N."/>
            <person name="Sisk P."/>
            <person name="Stolte C."/>
            <person name="Sykes S."/>
            <person name="Walk T."/>
            <person name="White J."/>
            <person name="Yandava C."/>
            <person name="Haas B."/>
            <person name="Nusbaum C."/>
            <person name="Birren B."/>
        </authorList>
    </citation>
    <scope>NUCLEOTIDE SEQUENCE [LARGE SCALE GENOMIC DNA]</scope>
    <source>
        <strain evidence="3">ATCC 64411 / 73-15</strain>
    </source>
</reference>
<evidence type="ECO:0000313" key="1">
    <source>
        <dbReference type="EMBL" id="KLU86298.1"/>
    </source>
</evidence>
<protein>
    <submittedName>
        <fullName evidence="1 2">Uncharacterized protein</fullName>
    </submittedName>
</protein>
<dbReference type="EMBL" id="GL876969">
    <property type="protein sequence ID" value="KLU86298.1"/>
    <property type="molecule type" value="Genomic_DNA"/>
</dbReference>
<sequence length="66" mass="7069">MAAVRSFKPFLLGLQEKGVGMLWATHLVDIGSKNRGHAEVLGFARTVLTEQLAGLAICQVDGFDSP</sequence>
<organism evidence="2 3">
    <name type="scientific">Magnaporthiopsis poae (strain ATCC 64411 / 73-15)</name>
    <name type="common">Kentucky bluegrass fungus</name>
    <name type="synonym">Magnaporthe poae</name>
    <dbReference type="NCBI Taxonomy" id="644358"/>
    <lineage>
        <taxon>Eukaryota</taxon>
        <taxon>Fungi</taxon>
        <taxon>Dikarya</taxon>
        <taxon>Ascomycota</taxon>
        <taxon>Pezizomycotina</taxon>
        <taxon>Sordariomycetes</taxon>
        <taxon>Sordariomycetidae</taxon>
        <taxon>Magnaporthales</taxon>
        <taxon>Magnaporthaceae</taxon>
        <taxon>Magnaporthiopsis</taxon>
    </lineage>
</organism>
<gene>
    <name evidence="1" type="ORF">MAPG_05313</name>
</gene>
<dbReference type="Proteomes" id="UP000011715">
    <property type="component" value="Unassembled WGS sequence"/>
</dbReference>
<accession>A0A0C4DZ25</accession>
<evidence type="ECO:0000313" key="2">
    <source>
        <dbReference type="EnsemblFungi" id="MAPG_05313T0"/>
    </source>
</evidence>
<proteinExistence type="predicted"/>